<dbReference type="Proteomes" id="UP000054558">
    <property type="component" value="Unassembled WGS sequence"/>
</dbReference>
<dbReference type="EMBL" id="DF237483">
    <property type="protein sequence ID" value="GAQ89546.1"/>
    <property type="molecule type" value="Genomic_DNA"/>
</dbReference>
<sequence length="345" mass="35574">MASNMTTKEKLMHPVAAAKEMMGKGGILTSATKDTETGTHMPGPNVTGTQRRPGTHAGTHMPGTHTGMNNEAGEIGRYEQPMTGVTHTTPTTMGNEEQLMTNELGGTPTMGTTAGSGARPVFSETAGYGGDNRLGLHQHHTGTGVAGATGATGLAGYEAEKHLGHHSQHTGHHMGQDVGAMGATGVGAYEAEQHMGHHNRQNDASVLAGTPGLPGTTGTRGEVFHPNDSKPHNFGLNVIGMNTPHNTSDVRSYDNPTAESVPHTTTAPHVKEDRLAATSLPANPVMSALTGGKIPPSIHKGMEQAGVYNGANTGTSVSDVNRTGAYDTTGTTGAHGHTGSRRDLV</sequence>
<evidence type="ECO:0000313" key="2">
    <source>
        <dbReference type="EMBL" id="GAQ89546.1"/>
    </source>
</evidence>
<protein>
    <submittedName>
        <fullName evidence="2">Uncharacterized protein</fullName>
    </submittedName>
</protein>
<organism evidence="2 3">
    <name type="scientific">Klebsormidium nitens</name>
    <name type="common">Green alga</name>
    <name type="synonym">Ulothrix nitens</name>
    <dbReference type="NCBI Taxonomy" id="105231"/>
    <lineage>
        <taxon>Eukaryota</taxon>
        <taxon>Viridiplantae</taxon>
        <taxon>Streptophyta</taxon>
        <taxon>Klebsormidiophyceae</taxon>
        <taxon>Klebsormidiales</taxon>
        <taxon>Klebsormidiaceae</taxon>
        <taxon>Klebsormidium</taxon>
    </lineage>
</organism>
<proteinExistence type="predicted"/>
<feature type="compositionally biased region" description="Basic and acidic residues" evidence="1">
    <location>
        <begin position="222"/>
        <end position="231"/>
    </location>
</feature>
<feature type="compositionally biased region" description="Low complexity" evidence="1">
    <location>
        <begin position="209"/>
        <end position="219"/>
    </location>
</feature>
<evidence type="ECO:0000313" key="3">
    <source>
        <dbReference type="Proteomes" id="UP000054558"/>
    </source>
</evidence>
<feature type="compositionally biased region" description="Polar residues" evidence="1">
    <location>
        <begin position="243"/>
        <end position="267"/>
    </location>
</feature>
<feature type="region of interest" description="Disordered" evidence="1">
    <location>
        <begin position="30"/>
        <end position="69"/>
    </location>
</feature>
<keyword evidence="3" id="KW-1185">Reference proteome</keyword>
<feature type="compositionally biased region" description="Low complexity" evidence="1">
    <location>
        <begin position="323"/>
        <end position="337"/>
    </location>
</feature>
<dbReference type="STRING" id="105231.A0A1Y1ILA4"/>
<dbReference type="AlphaFoldDB" id="A0A1Y1ILA4"/>
<gene>
    <name evidence="2" type="ORF">KFL_005340110</name>
</gene>
<feature type="region of interest" description="Disordered" evidence="1">
    <location>
        <begin position="309"/>
        <end position="345"/>
    </location>
</feature>
<accession>A0A1Y1ILA4</accession>
<evidence type="ECO:0000256" key="1">
    <source>
        <dbReference type="SAM" id="MobiDB-lite"/>
    </source>
</evidence>
<feature type="compositionally biased region" description="Polar residues" evidence="1">
    <location>
        <begin position="310"/>
        <end position="321"/>
    </location>
</feature>
<reference evidence="2 3" key="1">
    <citation type="journal article" date="2014" name="Nat. Commun.">
        <title>Klebsormidium flaccidum genome reveals primary factors for plant terrestrial adaptation.</title>
        <authorList>
            <person name="Hori K."/>
            <person name="Maruyama F."/>
            <person name="Fujisawa T."/>
            <person name="Togashi T."/>
            <person name="Yamamoto N."/>
            <person name="Seo M."/>
            <person name="Sato S."/>
            <person name="Yamada T."/>
            <person name="Mori H."/>
            <person name="Tajima N."/>
            <person name="Moriyama T."/>
            <person name="Ikeuchi M."/>
            <person name="Watanabe M."/>
            <person name="Wada H."/>
            <person name="Kobayashi K."/>
            <person name="Saito M."/>
            <person name="Masuda T."/>
            <person name="Sasaki-Sekimoto Y."/>
            <person name="Mashiguchi K."/>
            <person name="Awai K."/>
            <person name="Shimojima M."/>
            <person name="Masuda S."/>
            <person name="Iwai M."/>
            <person name="Nobusawa T."/>
            <person name="Narise T."/>
            <person name="Kondo S."/>
            <person name="Saito H."/>
            <person name="Sato R."/>
            <person name="Murakawa M."/>
            <person name="Ihara Y."/>
            <person name="Oshima-Yamada Y."/>
            <person name="Ohtaka K."/>
            <person name="Satoh M."/>
            <person name="Sonobe K."/>
            <person name="Ishii M."/>
            <person name="Ohtani R."/>
            <person name="Kanamori-Sato M."/>
            <person name="Honoki R."/>
            <person name="Miyazaki D."/>
            <person name="Mochizuki H."/>
            <person name="Umetsu J."/>
            <person name="Higashi K."/>
            <person name="Shibata D."/>
            <person name="Kamiya Y."/>
            <person name="Sato N."/>
            <person name="Nakamura Y."/>
            <person name="Tabata S."/>
            <person name="Ida S."/>
            <person name="Kurokawa K."/>
            <person name="Ohta H."/>
        </authorList>
    </citation>
    <scope>NUCLEOTIDE SEQUENCE [LARGE SCALE GENOMIC DNA]</scope>
    <source>
        <strain evidence="2 3">NIES-2285</strain>
    </source>
</reference>
<name>A0A1Y1ILA4_KLENI</name>
<feature type="region of interest" description="Disordered" evidence="1">
    <location>
        <begin position="206"/>
        <end position="273"/>
    </location>
</feature>